<keyword evidence="1" id="KW-0472">Membrane</keyword>
<dbReference type="OrthoDB" id="4793529at2"/>
<proteinExistence type="predicted"/>
<accession>A0A220UF62</accession>
<keyword evidence="3" id="KW-1185">Reference proteome</keyword>
<feature type="transmembrane region" description="Helical" evidence="1">
    <location>
        <begin position="43"/>
        <end position="62"/>
    </location>
</feature>
<keyword evidence="1" id="KW-0812">Transmembrane</keyword>
<keyword evidence="1" id="KW-1133">Transmembrane helix</keyword>
<dbReference type="KEGG" id="brv:CFK39_12850"/>
<organism evidence="2 3">
    <name type="scientific">Brachybacterium avium</name>
    <dbReference type="NCBI Taxonomy" id="2017485"/>
    <lineage>
        <taxon>Bacteria</taxon>
        <taxon>Bacillati</taxon>
        <taxon>Actinomycetota</taxon>
        <taxon>Actinomycetes</taxon>
        <taxon>Micrococcales</taxon>
        <taxon>Dermabacteraceae</taxon>
        <taxon>Brachybacterium</taxon>
    </lineage>
</organism>
<gene>
    <name evidence="2" type="ORF">CFK39_12850</name>
</gene>
<dbReference type="RefSeq" id="WP_089065786.1">
    <property type="nucleotide sequence ID" value="NZ_CP022316.1"/>
</dbReference>
<reference evidence="3" key="1">
    <citation type="submission" date="2017-07" db="EMBL/GenBank/DDBJ databases">
        <title>Brachybacterium sp. VR2415.</title>
        <authorList>
            <person name="Tak E.J."/>
            <person name="Bae J.-W."/>
        </authorList>
    </citation>
    <scope>NUCLEOTIDE SEQUENCE [LARGE SCALE GENOMIC DNA]</scope>
    <source>
        <strain evidence="3">VR2415</strain>
    </source>
</reference>
<name>A0A220UF62_9MICO</name>
<dbReference type="AlphaFoldDB" id="A0A220UF62"/>
<evidence type="ECO:0000313" key="2">
    <source>
        <dbReference type="EMBL" id="ASK66546.1"/>
    </source>
</evidence>
<protein>
    <submittedName>
        <fullName evidence="2">Uncharacterized protein</fullName>
    </submittedName>
</protein>
<dbReference type="EMBL" id="CP022316">
    <property type="protein sequence ID" value="ASK66546.1"/>
    <property type="molecule type" value="Genomic_DNA"/>
</dbReference>
<evidence type="ECO:0000256" key="1">
    <source>
        <dbReference type="SAM" id="Phobius"/>
    </source>
</evidence>
<dbReference type="Proteomes" id="UP000198398">
    <property type="component" value="Chromosome"/>
</dbReference>
<sequence>MESTFRSSASRINVVVGPMVMLVGVLAAIAAVVLSLVMETAGFLALLIPAALALGGGAFVLWGARRSRLRIDADGFVWAGFVGAQRAVRWQVLERLVPPAAGDRRLVATALLRDGSRVPVRALWEPATVPSALSGGPDHSRVQNALLSAHRQWLARNR</sequence>
<feature type="transmembrane region" description="Helical" evidence="1">
    <location>
        <begin position="12"/>
        <end position="37"/>
    </location>
</feature>
<evidence type="ECO:0000313" key="3">
    <source>
        <dbReference type="Proteomes" id="UP000198398"/>
    </source>
</evidence>